<evidence type="ECO:0000313" key="2">
    <source>
        <dbReference type="EMBL" id="EFG81843.1"/>
    </source>
</evidence>
<gene>
    <name evidence="2" type="ORF">HMPREF0281_00965</name>
</gene>
<name>A0ABN0AG80_CORAM</name>
<dbReference type="EMBL" id="ADNS01000006">
    <property type="protein sequence ID" value="EFG81843.1"/>
    <property type="molecule type" value="Genomic_DNA"/>
</dbReference>
<evidence type="ECO:0000256" key="1">
    <source>
        <dbReference type="SAM" id="MobiDB-lite"/>
    </source>
</evidence>
<accession>A0ABN0AG80</accession>
<keyword evidence="3" id="KW-1185">Reference proteome</keyword>
<comment type="caution">
    <text evidence="2">The sequence shown here is derived from an EMBL/GenBank/DDBJ whole genome shotgun (WGS) entry which is preliminary data.</text>
</comment>
<proteinExistence type="predicted"/>
<feature type="compositionally biased region" description="Basic and acidic residues" evidence="1">
    <location>
        <begin position="66"/>
        <end position="77"/>
    </location>
</feature>
<feature type="compositionally biased region" description="Basic and acidic residues" evidence="1">
    <location>
        <begin position="28"/>
        <end position="37"/>
    </location>
</feature>
<feature type="region of interest" description="Disordered" evidence="1">
    <location>
        <begin position="1"/>
        <end position="44"/>
    </location>
</feature>
<feature type="compositionally biased region" description="Basic and acidic residues" evidence="1">
    <location>
        <begin position="151"/>
        <end position="171"/>
    </location>
</feature>
<protein>
    <recommendedName>
        <fullName evidence="4">Senescence domain-containing protein</fullName>
    </recommendedName>
</protein>
<feature type="compositionally biased region" description="Acidic residues" evidence="1">
    <location>
        <begin position="16"/>
        <end position="27"/>
    </location>
</feature>
<organism evidence="2 3">
    <name type="scientific">Corynebacterium ammoniagenes DSM 20306</name>
    <dbReference type="NCBI Taxonomy" id="649754"/>
    <lineage>
        <taxon>Bacteria</taxon>
        <taxon>Bacillati</taxon>
        <taxon>Actinomycetota</taxon>
        <taxon>Actinomycetes</taxon>
        <taxon>Mycobacteriales</taxon>
        <taxon>Corynebacteriaceae</taxon>
        <taxon>Corynebacterium</taxon>
    </lineage>
</organism>
<evidence type="ECO:0008006" key="4">
    <source>
        <dbReference type="Google" id="ProtNLM"/>
    </source>
</evidence>
<feature type="compositionally biased region" description="Basic and acidic residues" evidence="1">
    <location>
        <begin position="112"/>
        <end position="126"/>
    </location>
</feature>
<dbReference type="Proteomes" id="UP000006015">
    <property type="component" value="Unassembled WGS sequence"/>
</dbReference>
<feature type="region of interest" description="Disordered" evidence="1">
    <location>
        <begin position="147"/>
        <end position="196"/>
    </location>
</feature>
<dbReference type="NCBIfam" id="NF040480">
    <property type="entry name" value="CGLAU_01105_fam"/>
    <property type="match status" value="1"/>
</dbReference>
<reference evidence="2 3" key="1">
    <citation type="submission" date="2010-04" db="EMBL/GenBank/DDBJ databases">
        <authorList>
            <person name="Weinstock G."/>
            <person name="Sodergren E."/>
            <person name="Clifton S."/>
            <person name="Fulton L."/>
            <person name="Fulton B."/>
            <person name="Courtney L."/>
            <person name="Fronick C."/>
            <person name="Harrison M."/>
            <person name="Strong C."/>
            <person name="Farmer C."/>
            <person name="Delahaunty K."/>
            <person name="Markovic C."/>
            <person name="Hall O."/>
            <person name="Minx P."/>
            <person name="Tomlinson C."/>
            <person name="Mitreva M."/>
            <person name="Hou S."/>
            <person name="Wollam A."/>
            <person name="Pepin K.H."/>
            <person name="Johnson M."/>
            <person name="Bhonagiri V."/>
            <person name="Zhang X."/>
            <person name="Suruliraj S."/>
            <person name="Warren W."/>
            <person name="Chinwalla A."/>
            <person name="Mardis E.R."/>
            <person name="Wilson R.K."/>
        </authorList>
    </citation>
    <scope>NUCLEOTIDE SEQUENCE [LARGE SCALE GENOMIC DNA]</scope>
    <source>
        <strain evidence="2 3">DSM 20306</strain>
    </source>
</reference>
<feature type="region of interest" description="Disordered" evidence="1">
    <location>
        <begin position="66"/>
        <end position="126"/>
    </location>
</feature>
<sequence>MNQEQIMAEDKSPYDSYDDAVDPAEDADGAKHRKDEASDAGANETLESLKAAGTSVFGVAKEFTNRFREDRATHSDDSPTPPSPEASEDGKKGSFIDRATGFAKDIGGSVRRAAEETRDTETFTDAKEKAGSAFGVVREEATDAVQNVKSRINERKGAKSDGNKPVNKGDDVADPTADIVDGEVISSEDDAHKDTP</sequence>
<evidence type="ECO:0000313" key="3">
    <source>
        <dbReference type="Proteomes" id="UP000006015"/>
    </source>
</evidence>